<evidence type="ECO:0008006" key="4">
    <source>
        <dbReference type="Google" id="ProtNLM"/>
    </source>
</evidence>
<accession>A0A2U2J9H1</accession>
<comment type="caution">
    <text evidence="2">The sequence shown here is derived from an EMBL/GenBank/DDBJ whole genome shotgun (WGS) entry which is preliminary data.</text>
</comment>
<evidence type="ECO:0000256" key="1">
    <source>
        <dbReference type="SAM" id="SignalP"/>
    </source>
</evidence>
<evidence type="ECO:0000313" key="2">
    <source>
        <dbReference type="EMBL" id="PWG04996.1"/>
    </source>
</evidence>
<feature type="chain" id="PRO_5015563203" description="DUF4476 domain-containing protein" evidence="1">
    <location>
        <begin position="20"/>
        <end position="139"/>
    </location>
</feature>
<keyword evidence="1" id="KW-0732">Signal</keyword>
<organism evidence="2 3">
    <name type="scientific">Polaribacter aquimarinus</name>
    <dbReference type="NCBI Taxonomy" id="2100726"/>
    <lineage>
        <taxon>Bacteria</taxon>
        <taxon>Pseudomonadati</taxon>
        <taxon>Bacteroidota</taxon>
        <taxon>Flavobacteriia</taxon>
        <taxon>Flavobacteriales</taxon>
        <taxon>Flavobacteriaceae</taxon>
    </lineage>
</organism>
<protein>
    <recommendedName>
        <fullName evidence="4">DUF4476 domain-containing protein</fullName>
    </recommendedName>
</protein>
<gene>
    <name evidence="2" type="ORF">DIS07_11060</name>
</gene>
<dbReference type="EMBL" id="QFFG01000004">
    <property type="protein sequence ID" value="PWG04996.1"/>
    <property type="molecule type" value="Genomic_DNA"/>
</dbReference>
<sequence>MKILCTALLVFFISFQTQAQSEGGDGVPVNNTNKTDTSDLANKIVKRINGCADTACLVTFYNSMAKVCSGFSNKESGKKIIAEILKLMDKKEDGVLFDVYMSKDNKYQKYFIECAKLLPSELMTELRNKAQQYLDRNNN</sequence>
<dbReference type="RefSeq" id="WP_109405312.1">
    <property type="nucleotide sequence ID" value="NZ_QFFG01000004.1"/>
</dbReference>
<dbReference type="OrthoDB" id="9830124at2"/>
<reference evidence="2 3" key="1">
    <citation type="submission" date="2018-05" db="EMBL/GenBank/DDBJ databases">
        <title>Polaribacter aquimarinus sp. nov., isolated from sediment in a sediment of sea.</title>
        <authorList>
            <person name="Lu D."/>
        </authorList>
    </citation>
    <scope>NUCLEOTIDE SEQUENCE [LARGE SCALE GENOMIC DNA]</scope>
    <source>
        <strain evidence="2 3">ZY113</strain>
    </source>
</reference>
<name>A0A2U2J9H1_9FLAO</name>
<dbReference type="AlphaFoldDB" id="A0A2U2J9H1"/>
<evidence type="ECO:0000313" key="3">
    <source>
        <dbReference type="Proteomes" id="UP000245670"/>
    </source>
</evidence>
<proteinExistence type="predicted"/>
<feature type="signal peptide" evidence="1">
    <location>
        <begin position="1"/>
        <end position="19"/>
    </location>
</feature>
<dbReference type="Proteomes" id="UP000245670">
    <property type="component" value="Unassembled WGS sequence"/>
</dbReference>
<keyword evidence="3" id="KW-1185">Reference proteome</keyword>